<evidence type="ECO:0000256" key="7">
    <source>
        <dbReference type="ARBA" id="ARBA00034527"/>
    </source>
</evidence>
<dbReference type="EMBL" id="BTSX01000004">
    <property type="protein sequence ID" value="GMS95008.1"/>
    <property type="molecule type" value="Genomic_DNA"/>
</dbReference>
<dbReference type="InterPro" id="IPR000043">
    <property type="entry name" value="Adenosylhomocysteinase-like"/>
</dbReference>
<keyword evidence="10" id="KW-1185">Reference proteome</keyword>
<dbReference type="PANTHER" id="PTHR23420">
    <property type="entry name" value="ADENOSYLHOMOCYSTEINASE"/>
    <property type="match status" value="1"/>
</dbReference>
<dbReference type="GO" id="GO:0004013">
    <property type="term" value="F:adenosylhomocysteinase activity"/>
    <property type="evidence" value="ECO:0007669"/>
    <property type="project" value="UniProtKB-EC"/>
</dbReference>
<keyword evidence="6" id="KW-0520">NAD</keyword>
<dbReference type="SUPFAM" id="SSF52283">
    <property type="entry name" value="Formate/glycerate dehydrogenase catalytic domain-like"/>
    <property type="match status" value="1"/>
</dbReference>
<dbReference type="GO" id="GO:0006730">
    <property type="term" value="P:one-carbon metabolic process"/>
    <property type="evidence" value="ECO:0007669"/>
    <property type="project" value="UniProtKB-KW"/>
</dbReference>
<reference evidence="9" key="1">
    <citation type="submission" date="2023-10" db="EMBL/GenBank/DDBJ databases">
        <title>Genome assembly of Pristionchus species.</title>
        <authorList>
            <person name="Yoshida K."/>
            <person name="Sommer R.J."/>
        </authorList>
    </citation>
    <scope>NUCLEOTIDE SEQUENCE</scope>
    <source>
        <strain evidence="9">RS0144</strain>
    </source>
</reference>
<dbReference type="Gene3D" id="3.40.50.720">
    <property type="entry name" value="NAD(P)-binding Rossmann-like Domain"/>
    <property type="match status" value="1"/>
</dbReference>
<dbReference type="InterPro" id="IPR015878">
    <property type="entry name" value="Ado_hCys_hydrolase_NAD-bd"/>
</dbReference>
<dbReference type="SMART" id="SM00997">
    <property type="entry name" value="AdoHcyase_NAD"/>
    <property type="match status" value="1"/>
</dbReference>
<evidence type="ECO:0000256" key="4">
    <source>
        <dbReference type="ARBA" id="ARBA00022563"/>
    </source>
</evidence>
<evidence type="ECO:0000256" key="3">
    <source>
        <dbReference type="ARBA" id="ARBA00007122"/>
    </source>
</evidence>
<evidence type="ECO:0000313" key="9">
    <source>
        <dbReference type="EMBL" id="GMS95008.1"/>
    </source>
</evidence>
<protein>
    <recommendedName>
        <fullName evidence="7">adenosylhomocysteinase</fullName>
        <ecNumber evidence="7">3.13.2.1</ecNumber>
    </recommendedName>
</protein>
<dbReference type="PANTHER" id="PTHR23420:SF0">
    <property type="entry name" value="ADENOSYLHOMOCYSTEINASE"/>
    <property type="match status" value="1"/>
</dbReference>
<dbReference type="InterPro" id="IPR020082">
    <property type="entry name" value="S-Ado-L-homoCys_hydrolase_CS"/>
</dbReference>
<gene>
    <name evidence="9" type="ORF">PENTCL1PPCAC_17183</name>
</gene>
<dbReference type="InterPro" id="IPR036291">
    <property type="entry name" value="NAD(P)-bd_dom_sf"/>
</dbReference>
<dbReference type="InterPro" id="IPR042172">
    <property type="entry name" value="Adenosylhomocyst_ase-like_sf"/>
</dbReference>
<dbReference type="AlphaFoldDB" id="A0AAV5TKT0"/>
<dbReference type="FunFam" id="3.40.50.720:FF:000004">
    <property type="entry name" value="Adenosylhomocysteinase"/>
    <property type="match status" value="1"/>
</dbReference>
<evidence type="ECO:0000256" key="1">
    <source>
        <dbReference type="ARBA" id="ARBA00001911"/>
    </source>
</evidence>
<proteinExistence type="inferred from homology"/>
<comment type="similarity">
    <text evidence="3">Belongs to the adenosylhomocysteinase family.</text>
</comment>
<dbReference type="Gene3D" id="3.40.50.1480">
    <property type="entry name" value="Adenosylhomocysteinase-like"/>
    <property type="match status" value="1"/>
</dbReference>
<keyword evidence="5" id="KW-0378">Hydrolase</keyword>
<comment type="cofactor">
    <cofactor evidence="1">
        <name>NAD(+)</name>
        <dbReference type="ChEBI" id="CHEBI:57540"/>
    </cofactor>
</comment>
<evidence type="ECO:0000256" key="2">
    <source>
        <dbReference type="ARBA" id="ARBA00005195"/>
    </source>
</evidence>
<feature type="non-terminal residue" evidence="9">
    <location>
        <position position="267"/>
    </location>
</feature>
<dbReference type="Pfam" id="PF05221">
    <property type="entry name" value="AdoHcyase"/>
    <property type="match status" value="1"/>
</dbReference>
<keyword evidence="4" id="KW-0554">One-carbon metabolism</keyword>
<name>A0AAV5TKT0_9BILA</name>
<comment type="pathway">
    <text evidence="2">Amino-acid biosynthesis; L-homocysteine biosynthesis; L-homocysteine from S-adenosyl-L-homocysteine: step 1/1.</text>
</comment>
<dbReference type="PROSITE" id="PS00739">
    <property type="entry name" value="ADOHCYASE_2"/>
    <property type="match status" value="1"/>
</dbReference>
<dbReference type="SMART" id="SM00996">
    <property type="entry name" value="AdoHcyase"/>
    <property type="match status" value="1"/>
</dbReference>
<organism evidence="9 10">
    <name type="scientific">Pristionchus entomophagus</name>
    <dbReference type="NCBI Taxonomy" id="358040"/>
    <lineage>
        <taxon>Eukaryota</taxon>
        <taxon>Metazoa</taxon>
        <taxon>Ecdysozoa</taxon>
        <taxon>Nematoda</taxon>
        <taxon>Chromadorea</taxon>
        <taxon>Rhabditida</taxon>
        <taxon>Rhabditina</taxon>
        <taxon>Diplogasteromorpha</taxon>
        <taxon>Diplogasteroidea</taxon>
        <taxon>Neodiplogasteridae</taxon>
        <taxon>Pristionchus</taxon>
    </lineage>
</organism>
<dbReference type="Proteomes" id="UP001432027">
    <property type="component" value="Unassembled WGS sequence"/>
</dbReference>
<feature type="domain" description="S-adenosyl-L-homocysteine hydrolase NAD binding" evidence="8">
    <location>
        <begin position="25"/>
        <end position="185"/>
    </location>
</feature>
<evidence type="ECO:0000259" key="8">
    <source>
        <dbReference type="SMART" id="SM00997"/>
    </source>
</evidence>
<comment type="caution">
    <text evidence="9">The sequence shown here is derived from an EMBL/GenBank/DDBJ whole genome shotgun (WGS) entry which is preliminary data.</text>
</comment>
<accession>A0AAV5TKT0</accession>
<dbReference type="GO" id="GO:0005829">
    <property type="term" value="C:cytosol"/>
    <property type="evidence" value="ECO:0007669"/>
    <property type="project" value="TreeGrafter"/>
</dbReference>
<dbReference type="SUPFAM" id="SSF51735">
    <property type="entry name" value="NAD(P)-binding Rossmann-fold domains"/>
    <property type="match status" value="1"/>
</dbReference>
<evidence type="ECO:0000256" key="5">
    <source>
        <dbReference type="ARBA" id="ARBA00022801"/>
    </source>
</evidence>
<dbReference type="Pfam" id="PF00670">
    <property type="entry name" value="AdoHcyase_NAD"/>
    <property type="match status" value="1"/>
</dbReference>
<evidence type="ECO:0000313" key="10">
    <source>
        <dbReference type="Proteomes" id="UP001432027"/>
    </source>
</evidence>
<sequence>MLSKGTLAVAAINVNDSVTKSKFDNLYGIRESLPDGIKRATDVMLAGKVAVVAGYGDVGKGAAASLKAFGCRVIITEIDPINALQAAMEGYEVTTLDDVASKAQLIFTTTGCKGIVRGEHFLQLPNDSIVCNVGHFDCEIDVKWLNENGKKDTVKPQVREWMRNRGRHVILLAEGRLVNLGCATGHPSFVMSASFTNHVLAQIELWTKHGSKEAYPIGLFLLPKILDEEVARLHLDHLGVRLTILSKEQSDYLGIFVEGPYKPEHYR</sequence>
<evidence type="ECO:0000256" key="6">
    <source>
        <dbReference type="ARBA" id="ARBA00023027"/>
    </source>
</evidence>
<dbReference type="EC" id="3.13.2.1" evidence="7"/>
<dbReference type="GO" id="GO:0033353">
    <property type="term" value="P:S-adenosylmethionine cycle"/>
    <property type="evidence" value="ECO:0007669"/>
    <property type="project" value="TreeGrafter"/>
</dbReference>